<sequence length="119" mass="13504">MISKLQFNQLSERVNQYEMRLSELEQAISAMQRKQIIPEGMTPLTTLAAEMGLSTSKAELLAKNCGVLVVRQSNQLIVNEAKFRQAALIVIKAAKRKYGSKYWYHPLIGKFTMTKQVTL</sequence>
<gene>
    <name evidence="2" type="ORF">CHI95_09495</name>
</gene>
<reference evidence="2 3" key="1">
    <citation type="submission" date="2017-07" db="EMBL/GenBank/DDBJ databases">
        <title>blaIMP-27 on transferable plasmids in Proteus mirabilis and Providencia rettgeri.</title>
        <authorList>
            <person name="Potter R."/>
        </authorList>
    </citation>
    <scope>NUCLEOTIDE SEQUENCE [LARGE SCALE GENOMIC DNA]</scope>
    <source>
        <strain evidence="2 3">PR1</strain>
    </source>
</reference>
<accession>A0A264VTW6</accession>
<proteinExistence type="predicted"/>
<dbReference type="EMBL" id="NOWC01000009">
    <property type="protein sequence ID" value="OZS74808.1"/>
    <property type="molecule type" value="Genomic_DNA"/>
</dbReference>
<protein>
    <submittedName>
        <fullName evidence="2">Uncharacterized protein</fullName>
    </submittedName>
</protein>
<feature type="coiled-coil region" evidence="1">
    <location>
        <begin position="7"/>
        <end position="34"/>
    </location>
</feature>
<dbReference type="Proteomes" id="UP000216001">
    <property type="component" value="Unassembled WGS sequence"/>
</dbReference>
<comment type="caution">
    <text evidence="2">The sequence shown here is derived from an EMBL/GenBank/DDBJ whole genome shotgun (WGS) entry which is preliminary data.</text>
</comment>
<evidence type="ECO:0000313" key="3">
    <source>
        <dbReference type="Proteomes" id="UP000216001"/>
    </source>
</evidence>
<dbReference type="RefSeq" id="WP_094961497.1">
    <property type="nucleotide sequence ID" value="NZ_NOWC01000009.1"/>
</dbReference>
<keyword evidence="1" id="KW-0175">Coiled coil</keyword>
<dbReference type="AlphaFoldDB" id="A0A264VTW6"/>
<evidence type="ECO:0000313" key="2">
    <source>
        <dbReference type="EMBL" id="OZS74808.1"/>
    </source>
</evidence>
<name>A0A264VTW6_PRORE</name>
<evidence type="ECO:0000256" key="1">
    <source>
        <dbReference type="SAM" id="Coils"/>
    </source>
</evidence>
<organism evidence="2 3">
    <name type="scientific">Providencia rettgeri</name>
    <dbReference type="NCBI Taxonomy" id="587"/>
    <lineage>
        <taxon>Bacteria</taxon>
        <taxon>Pseudomonadati</taxon>
        <taxon>Pseudomonadota</taxon>
        <taxon>Gammaproteobacteria</taxon>
        <taxon>Enterobacterales</taxon>
        <taxon>Morganellaceae</taxon>
        <taxon>Providencia</taxon>
    </lineage>
</organism>